<keyword evidence="5 9" id="KW-0238">DNA-binding</keyword>
<organism evidence="10 11">
    <name type="scientific">Roseomonas elaeocarpi</name>
    <dbReference type="NCBI Taxonomy" id="907779"/>
    <lineage>
        <taxon>Bacteria</taxon>
        <taxon>Pseudomonadati</taxon>
        <taxon>Pseudomonadota</taxon>
        <taxon>Alphaproteobacteria</taxon>
        <taxon>Acetobacterales</taxon>
        <taxon>Roseomonadaceae</taxon>
        <taxon>Roseomonas</taxon>
    </lineage>
</organism>
<evidence type="ECO:0000313" key="10">
    <source>
        <dbReference type="EMBL" id="MFC0409986.1"/>
    </source>
</evidence>
<evidence type="ECO:0000256" key="3">
    <source>
        <dbReference type="ARBA" id="ARBA00022845"/>
    </source>
</evidence>
<evidence type="ECO:0000256" key="4">
    <source>
        <dbReference type="ARBA" id="ARBA00023015"/>
    </source>
</evidence>
<evidence type="ECO:0000256" key="1">
    <source>
        <dbReference type="ARBA" id="ARBA00010529"/>
    </source>
</evidence>
<dbReference type="InterPro" id="IPR010992">
    <property type="entry name" value="IHF-like_DNA-bd_dom_sf"/>
</dbReference>
<dbReference type="PROSITE" id="PS00045">
    <property type="entry name" value="HISTONE_LIKE"/>
    <property type="match status" value="1"/>
</dbReference>
<evidence type="ECO:0000256" key="5">
    <source>
        <dbReference type="ARBA" id="ARBA00023125"/>
    </source>
</evidence>
<dbReference type="NCBIfam" id="TIGR00988">
    <property type="entry name" value="hip"/>
    <property type="match status" value="1"/>
</dbReference>
<evidence type="ECO:0000313" key="11">
    <source>
        <dbReference type="Proteomes" id="UP001589865"/>
    </source>
</evidence>
<keyword evidence="3 9" id="KW-0810">Translation regulation</keyword>
<dbReference type="CDD" id="cd13836">
    <property type="entry name" value="IHF_B"/>
    <property type="match status" value="1"/>
</dbReference>
<dbReference type="SMART" id="SM00411">
    <property type="entry name" value="BHL"/>
    <property type="match status" value="1"/>
</dbReference>
<dbReference type="RefSeq" id="WP_377045733.1">
    <property type="nucleotide sequence ID" value="NZ_JBHLUN010000012.1"/>
</dbReference>
<keyword evidence="11" id="KW-1185">Reference proteome</keyword>
<dbReference type="EMBL" id="JBHLUN010000012">
    <property type="protein sequence ID" value="MFC0409986.1"/>
    <property type="molecule type" value="Genomic_DNA"/>
</dbReference>
<dbReference type="PANTHER" id="PTHR33175:SF5">
    <property type="entry name" value="INTEGRATION HOST FACTOR SUBUNIT BETA"/>
    <property type="match status" value="1"/>
</dbReference>
<dbReference type="Proteomes" id="UP001589865">
    <property type="component" value="Unassembled WGS sequence"/>
</dbReference>
<dbReference type="Gene3D" id="4.10.520.10">
    <property type="entry name" value="IHF-like DNA-binding proteins"/>
    <property type="match status" value="1"/>
</dbReference>
<keyword evidence="6 9" id="KW-0804">Transcription</keyword>
<gene>
    <name evidence="10" type="primary">ihfB</name>
    <name evidence="10" type="ORF">ACFFGY_17165</name>
</gene>
<comment type="similarity">
    <text evidence="1 8">Belongs to the bacterial histone-like protein family.</text>
</comment>
<name>A0ABV6JW74_9PROT</name>
<dbReference type="Pfam" id="PF00216">
    <property type="entry name" value="Bac_DNA_binding"/>
    <property type="match status" value="1"/>
</dbReference>
<reference evidence="10 11" key="1">
    <citation type="submission" date="2024-09" db="EMBL/GenBank/DDBJ databases">
        <authorList>
            <person name="Sun Q."/>
            <person name="Mori K."/>
        </authorList>
    </citation>
    <scope>NUCLEOTIDE SEQUENCE [LARGE SCALE GENOMIC DNA]</scope>
    <source>
        <strain evidence="10 11">TBRC 5777</strain>
    </source>
</reference>
<evidence type="ECO:0000256" key="9">
    <source>
        <dbReference type="RuleBase" id="RU003941"/>
    </source>
</evidence>
<dbReference type="NCBIfam" id="NF001222">
    <property type="entry name" value="PRK00199.1"/>
    <property type="match status" value="1"/>
</dbReference>
<dbReference type="InterPro" id="IPR020816">
    <property type="entry name" value="Histone-like_DNA-bd_CS"/>
</dbReference>
<protein>
    <recommendedName>
        <fullName evidence="2 9">Integration host factor subunit beta</fullName>
    </recommendedName>
</protein>
<comment type="subunit">
    <text evidence="9">Heterodimer of an alpha and a beta chain.</text>
</comment>
<evidence type="ECO:0000256" key="8">
    <source>
        <dbReference type="RuleBase" id="RU003939"/>
    </source>
</evidence>
<evidence type="ECO:0000256" key="6">
    <source>
        <dbReference type="ARBA" id="ARBA00023163"/>
    </source>
</evidence>
<proteinExistence type="inferred from homology"/>
<dbReference type="SUPFAM" id="SSF47729">
    <property type="entry name" value="IHF-like DNA-binding proteins"/>
    <property type="match status" value="1"/>
</dbReference>
<comment type="function">
    <text evidence="9">This protein is one of the two subunits of integration host factor, a specific DNA-binding protein that functions in genetic recombination as well as in transcriptional and translational control.</text>
</comment>
<evidence type="ECO:0000256" key="7">
    <source>
        <dbReference type="ARBA" id="ARBA00023172"/>
    </source>
</evidence>
<accession>A0ABV6JW74</accession>
<dbReference type="PANTHER" id="PTHR33175">
    <property type="entry name" value="DNA-BINDING PROTEIN HU"/>
    <property type="match status" value="1"/>
</dbReference>
<dbReference type="InterPro" id="IPR005685">
    <property type="entry name" value="IHF_beta"/>
</dbReference>
<dbReference type="PRINTS" id="PR01727">
    <property type="entry name" value="DNABINDINGHU"/>
</dbReference>
<keyword evidence="7 9" id="KW-0233">DNA recombination</keyword>
<keyword evidence="4 9" id="KW-0805">Transcription regulation</keyword>
<dbReference type="InterPro" id="IPR000119">
    <property type="entry name" value="Hist_DNA-bd"/>
</dbReference>
<sequence>MTRSELIASLAAANPHLRQPDVELIVSTIFDEISAALARGDRVELRGFGAFTAKKRDARTGRNPRTGEAVAVTGKAVPYFKPGKELRERVNGGPLQSRSDD</sequence>
<evidence type="ECO:0000256" key="2">
    <source>
        <dbReference type="ARBA" id="ARBA00018700"/>
    </source>
</evidence>
<comment type="caution">
    <text evidence="10">The sequence shown here is derived from an EMBL/GenBank/DDBJ whole genome shotgun (WGS) entry which is preliminary data.</text>
</comment>